<organism evidence="2 3">
    <name type="scientific">Peltaster fructicola</name>
    <dbReference type="NCBI Taxonomy" id="286661"/>
    <lineage>
        <taxon>Eukaryota</taxon>
        <taxon>Fungi</taxon>
        <taxon>Dikarya</taxon>
        <taxon>Ascomycota</taxon>
        <taxon>Pezizomycotina</taxon>
        <taxon>Dothideomycetes</taxon>
        <taxon>Dothideomycetes incertae sedis</taxon>
        <taxon>Peltaster</taxon>
    </lineage>
</organism>
<dbReference type="EMBL" id="CP051142">
    <property type="protein sequence ID" value="QIX00085.1"/>
    <property type="molecule type" value="Genomic_DNA"/>
</dbReference>
<dbReference type="Gene3D" id="2.170.150.40">
    <property type="entry name" value="Domain of unknown function (DUF427)"/>
    <property type="match status" value="2"/>
</dbReference>
<dbReference type="InterPro" id="IPR007361">
    <property type="entry name" value="DUF427"/>
</dbReference>
<reference evidence="2 3" key="1">
    <citation type="journal article" date="2016" name="Sci. Rep.">
        <title>Peltaster fructicola genome reveals evolution from an invasive phytopathogen to an ectophytic parasite.</title>
        <authorList>
            <person name="Xu C."/>
            <person name="Chen H."/>
            <person name="Gleason M.L."/>
            <person name="Xu J.R."/>
            <person name="Liu H."/>
            <person name="Zhang R."/>
            <person name="Sun G."/>
        </authorList>
    </citation>
    <scope>NUCLEOTIDE SEQUENCE [LARGE SCALE GENOMIC DNA]</scope>
    <source>
        <strain evidence="2 3">LNHT1506</strain>
    </source>
</reference>
<proteinExistence type="predicted"/>
<name>A0A6H0XZI8_9PEZI</name>
<dbReference type="InterPro" id="IPR038694">
    <property type="entry name" value="DUF427_sf"/>
</dbReference>
<dbReference type="PANTHER" id="PTHR34310:SF9">
    <property type="entry name" value="BLR5716 PROTEIN"/>
    <property type="match status" value="1"/>
</dbReference>
<evidence type="ECO:0000313" key="2">
    <source>
        <dbReference type="EMBL" id="QIX00085.1"/>
    </source>
</evidence>
<feature type="domain" description="DUF427" evidence="1">
    <location>
        <begin position="151"/>
        <end position="243"/>
    </location>
</feature>
<dbReference type="PANTHER" id="PTHR34310">
    <property type="entry name" value="DUF427 DOMAIN PROTEIN (AFU_ORTHOLOGUE AFUA_3G02220)"/>
    <property type="match status" value="1"/>
</dbReference>
<keyword evidence="3" id="KW-1185">Reference proteome</keyword>
<dbReference type="Proteomes" id="UP000503462">
    <property type="component" value="Chromosome 4"/>
</dbReference>
<evidence type="ECO:0000313" key="3">
    <source>
        <dbReference type="Proteomes" id="UP000503462"/>
    </source>
</evidence>
<dbReference type="AlphaFoldDB" id="A0A6H0XZI8"/>
<feature type="domain" description="DUF427" evidence="1">
    <location>
        <begin position="26"/>
        <end position="96"/>
    </location>
</feature>
<evidence type="ECO:0000259" key="1">
    <source>
        <dbReference type="Pfam" id="PF04248"/>
    </source>
</evidence>
<gene>
    <name evidence="2" type="ORF">AMS68_005602</name>
</gene>
<sequence>MSGLEQIAVKLATNGASKTLPTPRLVQALFNGTYIVKTTSAVFVWEVPFYPQLYVPRSGFTKDVTVKQGKKITTADGVVVAHHLSITAGSKTIEQAFEFTDSLSGPAESLKSLVKIDFAAADQWFEESTPIFVHPKDPFKRIDILASTRHVQVLIDDVKVADTTSSMHLYETGLPARYYLPLTSIRPDVLRPSTTRTKCPYKGEAEYYSVEINGKLHEDVIWYYRQPLLESARVEGLCCFYNEKVTIVLDGERLERPVSHFSRGKPGDKPPMV</sequence>
<protein>
    <recommendedName>
        <fullName evidence="1">DUF427 domain-containing protein</fullName>
    </recommendedName>
</protein>
<dbReference type="Pfam" id="PF04248">
    <property type="entry name" value="NTP_transf_9"/>
    <property type="match status" value="2"/>
</dbReference>
<dbReference type="OrthoDB" id="18996at2759"/>
<accession>A0A6H0XZI8</accession>